<reference evidence="3" key="1">
    <citation type="submission" date="2020-07" db="EMBL/GenBank/DDBJ databases">
        <title>Huge and variable diversity of episymbiotic CPR bacteria and DPANN archaea in groundwater ecosystems.</title>
        <authorList>
            <person name="He C.Y."/>
            <person name="Keren R."/>
            <person name="Whittaker M."/>
            <person name="Farag I.F."/>
            <person name="Doudna J."/>
            <person name="Cate J.H.D."/>
            <person name="Banfield J.F."/>
        </authorList>
    </citation>
    <scope>NUCLEOTIDE SEQUENCE</scope>
    <source>
        <strain evidence="3">NC_groundwater_763_Ag_S-0.2um_68_21</strain>
    </source>
</reference>
<dbReference type="SUPFAM" id="SSF89733">
    <property type="entry name" value="L-sulfolactate dehydrogenase-like"/>
    <property type="match status" value="1"/>
</dbReference>
<keyword evidence="2" id="KW-0560">Oxidoreductase</keyword>
<comment type="similarity">
    <text evidence="1">Belongs to the LDH2/MDH2 oxidoreductase family.</text>
</comment>
<evidence type="ECO:0000313" key="3">
    <source>
        <dbReference type="EMBL" id="MBI3129206.1"/>
    </source>
</evidence>
<dbReference type="PANTHER" id="PTHR11091">
    <property type="entry name" value="OXIDOREDUCTASE-RELATED"/>
    <property type="match status" value="1"/>
</dbReference>
<dbReference type="InterPro" id="IPR043143">
    <property type="entry name" value="Mal/L-sulf/L-lact_DH-like_NADP"/>
</dbReference>
<dbReference type="PANTHER" id="PTHR11091:SF0">
    <property type="entry name" value="MALATE DEHYDROGENASE"/>
    <property type="match status" value="1"/>
</dbReference>
<dbReference type="GO" id="GO:0016491">
    <property type="term" value="F:oxidoreductase activity"/>
    <property type="evidence" value="ECO:0007669"/>
    <property type="project" value="UniProtKB-KW"/>
</dbReference>
<dbReference type="EMBL" id="JACPUR010000038">
    <property type="protein sequence ID" value="MBI3129206.1"/>
    <property type="molecule type" value="Genomic_DNA"/>
</dbReference>
<dbReference type="Pfam" id="PF02615">
    <property type="entry name" value="Ldh_2"/>
    <property type="match status" value="1"/>
</dbReference>
<gene>
    <name evidence="3" type="ORF">HYZ11_16485</name>
</gene>
<dbReference type="AlphaFoldDB" id="A0A932MRM9"/>
<comment type="caution">
    <text evidence="3">The sequence shown here is derived from an EMBL/GenBank/DDBJ whole genome shotgun (WGS) entry which is preliminary data.</text>
</comment>
<evidence type="ECO:0000256" key="2">
    <source>
        <dbReference type="ARBA" id="ARBA00023002"/>
    </source>
</evidence>
<dbReference type="InterPro" id="IPR036111">
    <property type="entry name" value="Mal/L-sulfo/L-lacto_DH-like_sf"/>
</dbReference>
<accession>A0A932MRM9</accession>
<dbReference type="InterPro" id="IPR043144">
    <property type="entry name" value="Mal/L-sulf/L-lact_DH-like_ah"/>
</dbReference>
<evidence type="ECO:0000313" key="4">
    <source>
        <dbReference type="Proteomes" id="UP000782312"/>
    </source>
</evidence>
<proteinExistence type="inferred from homology"/>
<protein>
    <submittedName>
        <fullName evidence="3">Ldh family oxidoreductase</fullName>
    </submittedName>
</protein>
<dbReference type="Proteomes" id="UP000782312">
    <property type="component" value="Unassembled WGS sequence"/>
</dbReference>
<sequence>MVETGPLPPGTLRFPPDVIHSFITSAFRTVGVPEADARLVADVLVSADLRGIRSHGAARINFFLVRLERGLINKNPRMKLESHSDTTAVLDADNAIGIIASNRAMEEAMARAERHGSGFVAVRSSSHFGFAGHWAKKAMDRGYIGISMSNGGRRTTPTFGDEPLFGTNPMSVAIPGGPGGTPFYLDMATAVVAAGKVETALREGRPIPKGWVPSSYGPPRLDERSILLHDVPFLPLGGEDPELGGHKGYGLSLMVELLCSLLSGSDLDARIAGASGEGTPSTGHFMGAIKISGFRDPKVVFAQMQKTFERIRASKKAAGRDRIYIHGEPEAIAEEENRRTGVPITPAIMEQLRRLNGRLRLGFEL</sequence>
<organism evidence="3 4">
    <name type="scientific">Tectimicrobiota bacterium</name>
    <dbReference type="NCBI Taxonomy" id="2528274"/>
    <lineage>
        <taxon>Bacteria</taxon>
        <taxon>Pseudomonadati</taxon>
        <taxon>Nitrospinota/Tectimicrobiota group</taxon>
        <taxon>Candidatus Tectimicrobiota</taxon>
    </lineage>
</organism>
<evidence type="ECO:0000256" key="1">
    <source>
        <dbReference type="ARBA" id="ARBA00006056"/>
    </source>
</evidence>
<dbReference type="Gene3D" id="1.10.1530.10">
    <property type="match status" value="1"/>
</dbReference>
<name>A0A932MRM9_UNCTE</name>
<dbReference type="Gene3D" id="3.30.1370.60">
    <property type="entry name" value="Hypothetical oxidoreductase yiak, domain 2"/>
    <property type="match status" value="1"/>
</dbReference>
<dbReference type="InterPro" id="IPR003767">
    <property type="entry name" value="Malate/L-lactate_DH-like"/>
</dbReference>